<comment type="caution">
    <text evidence="7">The sequence shown here is derived from an EMBL/GenBank/DDBJ whole genome shotgun (WGS) entry which is preliminary data.</text>
</comment>
<proteinExistence type="predicted"/>
<gene>
    <name evidence="7" type="primary">malI_2</name>
    <name evidence="7" type="ORF">VMF7928_03578</name>
</gene>
<keyword evidence="8" id="KW-1185">Reference proteome</keyword>
<dbReference type="PROSITE" id="PS50943">
    <property type="entry name" value="HTH_CROC1"/>
    <property type="match status" value="1"/>
</dbReference>
<dbReference type="Gene3D" id="3.40.50.2300">
    <property type="match status" value="2"/>
</dbReference>
<reference evidence="7" key="1">
    <citation type="submission" date="2021-11" db="EMBL/GenBank/DDBJ databases">
        <authorList>
            <person name="Rodrigo-Torres L."/>
            <person name="Arahal R. D."/>
            <person name="Lucena T."/>
        </authorList>
    </citation>
    <scope>NUCLEOTIDE SEQUENCE</scope>
    <source>
        <strain evidence="7">CECT 7928</strain>
    </source>
</reference>
<dbReference type="Pfam" id="PF00356">
    <property type="entry name" value="LacI"/>
    <property type="match status" value="1"/>
</dbReference>
<dbReference type="InterPro" id="IPR000843">
    <property type="entry name" value="HTH_LacI"/>
</dbReference>
<dbReference type="Pfam" id="PF00532">
    <property type="entry name" value="Peripla_BP_1"/>
    <property type="match status" value="1"/>
</dbReference>
<dbReference type="InterPro" id="IPR028082">
    <property type="entry name" value="Peripla_BP_I"/>
</dbReference>
<dbReference type="PROSITE" id="PS50932">
    <property type="entry name" value="HTH_LACI_2"/>
    <property type="match status" value="1"/>
</dbReference>
<keyword evidence="4" id="KW-0804">Transcription</keyword>
<dbReference type="InterPro" id="IPR010982">
    <property type="entry name" value="Lambda_DNA-bd_dom_sf"/>
</dbReference>
<evidence type="ECO:0000259" key="5">
    <source>
        <dbReference type="PROSITE" id="PS50932"/>
    </source>
</evidence>
<feature type="domain" description="HTH lacI-type" evidence="5">
    <location>
        <begin position="6"/>
        <end position="60"/>
    </location>
</feature>
<dbReference type="EMBL" id="CAKLDM010000002">
    <property type="protein sequence ID" value="CAH0541465.1"/>
    <property type="molecule type" value="Genomic_DNA"/>
</dbReference>
<dbReference type="SUPFAM" id="SSF47413">
    <property type="entry name" value="lambda repressor-like DNA-binding domains"/>
    <property type="match status" value="1"/>
</dbReference>
<sequence>MTEKKVKIKDVAEKAGVSVTTVSMALSDKGRISPETIAKVNAAVDELGYVKNRAASNLRSQRSELIGLIVRDISDPYYSEVAAGLSDVLEENGYMLFLAQSGSSQDRFEQCISTMMAQGVGGLVFCPVRDAGLPTSHSISSINVPKVCVARSKVSQDIDFVGPDNVQAAKMATEYLIQSGHRQIAYVGGKGDSLSRAERLGGYCSTLMQFGMPFKPDWVVECEKDMVASSDAVRQLLSEHPTITAILCHYSVTALGALYGVNRTNRSVGKDNHIGQQVALIGFDDVPEAALTQPSLTFISTPVREIGRKAGLRLIRQMENRDNVLQSLILTPELIIRESA</sequence>
<name>A0ABM9A7B7_9VIBR</name>
<dbReference type="SUPFAM" id="SSF53822">
    <property type="entry name" value="Periplasmic binding protein-like I"/>
    <property type="match status" value="1"/>
</dbReference>
<keyword evidence="1" id="KW-0678">Repressor</keyword>
<keyword evidence="3" id="KW-0238">DNA-binding</keyword>
<evidence type="ECO:0000256" key="4">
    <source>
        <dbReference type="ARBA" id="ARBA00023163"/>
    </source>
</evidence>
<protein>
    <submittedName>
        <fullName evidence="7">Maltose regulon regulatory protein MalI</fullName>
    </submittedName>
</protein>
<evidence type="ECO:0000256" key="2">
    <source>
        <dbReference type="ARBA" id="ARBA00023015"/>
    </source>
</evidence>
<dbReference type="PANTHER" id="PTHR30146">
    <property type="entry name" value="LACI-RELATED TRANSCRIPTIONAL REPRESSOR"/>
    <property type="match status" value="1"/>
</dbReference>
<dbReference type="CDD" id="cd01392">
    <property type="entry name" value="HTH_LacI"/>
    <property type="match status" value="1"/>
</dbReference>
<evidence type="ECO:0000259" key="6">
    <source>
        <dbReference type="PROSITE" id="PS50943"/>
    </source>
</evidence>
<dbReference type="InterPro" id="IPR001761">
    <property type="entry name" value="Peripla_BP/Lac1_sug-bd_dom"/>
</dbReference>
<keyword evidence="2" id="KW-0805">Transcription regulation</keyword>
<dbReference type="RefSeq" id="WP_237363047.1">
    <property type="nucleotide sequence ID" value="NZ_CAKLDM010000002.1"/>
</dbReference>
<evidence type="ECO:0000313" key="7">
    <source>
        <dbReference type="EMBL" id="CAH0541465.1"/>
    </source>
</evidence>
<dbReference type="Gene3D" id="1.10.260.40">
    <property type="entry name" value="lambda repressor-like DNA-binding domains"/>
    <property type="match status" value="1"/>
</dbReference>
<feature type="domain" description="HTH cro/C1-type" evidence="6">
    <location>
        <begin position="3"/>
        <end position="40"/>
    </location>
</feature>
<dbReference type="SMART" id="SM00354">
    <property type="entry name" value="HTH_LACI"/>
    <property type="match status" value="1"/>
</dbReference>
<accession>A0ABM9A7B7</accession>
<dbReference type="NCBIfam" id="NF007449">
    <property type="entry name" value="PRK10014.1"/>
    <property type="match status" value="1"/>
</dbReference>
<organism evidence="7 8">
    <name type="scientific">Vibrio marisflavi CECT 7928</name>
    <dbReference type="NCBI Taxonomy" id="634439"/>
    <lineage>
        <taxon>Bacteria</taxon>
        <taxon>Pseudomonadati</taxon>
        <taxon>Pseudomonadota</taxon>
        <taxon>Gammaproteobacteria</taxon>
        <taxon>Vibrionales</taxon>
        <taxon>Vibrionaceae</taxon>
        <taxon>Vibrio</taxon>
    </lineage>
</organism>
<evidence type="ECO:0000313" key="8">
    <source>
        <dbReference type="Proteomes" id="UP000838748"/>
    </source>
</evidence>
<dbReference type="Proteomes" id="UP000838748">
    <property type="component" value="Unassembled WGS sequence"/>
</dbReference>
<dbReference type="InterPro" id="IPR001387">
    <property type="entry name" value="Cro/C1-type_HTH"/>
</dbReference>
<dbReference type="PANTHER" id="PTHR30146:SF148">
    <property type="entry name" value="HTH-TYPE TRANSCRIPTIONAL REPRESSOR PURR-RELATED"/>
    <property type="match status" value="1"/>
</dbReference>
<dbReference type="PROSITE" id="PS00356">
    <property type="entry name" value="HTH_LACI_1"/>
    <property type="match status" value="1"/>
</dbReference>
<evidence type="ECO:0000256" key="1">
    <source>
        <dbReference type="ARBA" id="ARBA00022491"/>
    </source>
</evidence>
<dbReference type="CDD" id="cd06289">
    <property type="entry name" value="PBP1_MalI-like"/>
    <property type="match status" value="1"/>
</dbReference>
<evidence type="ECO:0000256" key="3">
    <source>
        <dbReference type="ARBA" id="ARBA00023125"/>
    </source>
</evidence>